<evidence type="ECO:0000313" key="2">
    <source>
        <dbReference type="Proteomes" id="UP000325255"/>
    </source>
</evidence>
<dbReference type="AlphaFoldDB" id="A0A5M6IYL9"/>
<proteinExistence type="predicted"/>
<reference evidence="1 2" key="1">
    <citation type="submission" date="2019-09" db="EMBL/GenBank/DDBJ databases">
        <title>Genome sequence of Rhodovastum atsumiense, a diverse member of the Acetobacteraceae family of non-sulfur purple photosynthetic bacteria.</title>
        <authorList>
            <person name="Meyer T."/>
            <person name="Kyndt J."/>
        </authorList>
    </citation>
    <scope>NUCLEOTIDE SEQUENCE [LARGE SCALE GENOMIC DNA]</scope>
    <source>
        <strain evidence="1 2">DSM 21279</strain>
    </source>
</reference>
<dbReference type="EMBL" id="VWPK01000006">
    <property type="protein sequence ID" value="KAA5613440.1"/>
    <property type="molecule type" value="Genomic_DNA"/>
</dbReference>
<dbReference type="OrthoDB" id="7279180at2"/>
<organism evidence="1 2">
    <name type="scientific">Rhodovastum atsumiense</name>
    <dbReference type="NCBI Taxonomy" id="504468"/>
    <lineage>
        <taxon>Bacteria</taxon>
        <taxon>Pseudomonadati</taxon>
        <taxon>Pseudomonadota</taxon>
        <taxon>Alphaproteobacteria</taxon>
        <taxon>Acetobacterales</taxon>
        <taxon>Acetobacteraceae</taxon>
        <taxon>Rhodovastum</taxon>
    </lineage>
</organism>
<protein>
    <submittedName>
        <fullName evidence="1">Uncharacterized protein</fullName>
    </submittedName>
</protein>
<sequence length="113" mass="11871">MALLVLPALAWAKGAGTYSVHGTNSHDQSSYDGTVTVTQAGDGTWRVRQKIAGESFDGYAIGDGNILAVTYSASGSTYIAVYVARDDGGYDGFWAEKGDKKVSTETWAPGKGQ</sequence>
<dbReference type="RefSeq" id="WP_150039551.1">
    <property type="nucleotide sequence ID" value="NZ_OW485601.1"/>
</dbReference>
<evidence type="ECO:0000313" key="1">
    <source>
        <dbReference type="EMBL" id="KAA5613440.1"/>
    </source>
</evidence>
<gene>
    <name evidence="1" type="ORF">F1189_05120</name>
</gene>
<dbReference type="Proteomes" id="UP000325255">
    <property type="component" value="Unassembled WGS sequence"/>
</dbReference>
<comment type="caution">
    <text evidence="1">The sequence shown here is derived from an EMBL/GenBank/DDBJ whole genome shotgun (WGS) entry which is preliminary data.</text>
</comment>
<name>A0A5M6IYL9_9PROT</name>
<accession>A0A5M6IYL9</accession>
<keyword evidence="2" id="KW-1185">Reference proteome</keyword>